<feature type="domain" description="Type I restriction modification DNA specificity" evidence="4">
    <location>
        <begin position="226"/>
        <end position="398"/>
    </location>
</feature>
<accession>A0ABU5EP18</accession>
<sequence length="413" mass="48272">MNTETLHTKTEKQLVPQLRFAEFEENWETSLFDDLVFIVNGQVDPKIEPYCHYPHIGPGNMSSMTGELLAYRTAKEDQQTSGKYLFNEDHVLYGKINPQLGKVVFPKFIGVCSADTYPIECKKQKLTPYFLKCLLMENRFYKYSVSVSRRTGMPKINREELSAFRFRYPTLPEQQKIASFLSSVDTKLQQLTQKKELLVQYKKGVMQQLFSQQLRFKQKDGSDYPDWEEKKLGEVAERMILKNTDNQITFVLTNSAIQGIVSQQDYFDKDIANQSNLQGYYIVSKDDFVYNPRISTSAPVGPIKRNKLQKGVMSPLYSIFRFNEPLLEYFEHYFETTNWHKYLHSVANFGARHDRMNITNSDFYKMPIPMPCFEEREQIANYLSGLDTKIETLAQQITQTQQFKKGLLQQMFV</sequence>
<dbReference type="PANTHER" id="PTHR30408:SF12">
    <property type="entry name" value="TYPE I RESTRICTION ENZYME MJAVIII SPECIFICITY SUBUNIT"/>
    <property type="match status" value="1"/>
</dbReference>
<dbReference type="InterPro" id="IPR052021">
    <property type="entry name" value="Type-I_RS_S_subunit"/>
</dbReference>
<evidence type="ECO:0000256" key="2">
    <source>
        <dbReference type="ARBA" id="ARBA00022747"/>
    </source>
</evidence>
<comment type="caution">
    <text evidence="5">The sequence shown here is derived from an EMBL/GenBank/DDBJ whole genome shotgun (WGS) entry which is preliminary data.</text>
</comment>
<keyword evidence="5" id="KW-0255">Endonuclease</keyword>
<keyword evidence="5" id="KW-0540">Nuclease</keyword>
<proteinExistence type="inferred from homology"/>
<comment type="similarity">
    <text evidence="1">Belongs to the type-I restriction system S methylase family.</text>
</comment>
<keyword evidence="5" id="KW-0378">Hydrolase</keyword>
<dbReference type="Proteomes" id="UP001285855">
    <property type="component" value="Unassembled WGS sequence"/>
</dbReference>
<reference evidence="5 6" key="1">
    <citation type="submission" date="2023-11" db="EMBL/GenBank/DDBJ databases">
        <title>Winogradskyella pelagius sp. nov., isolated from coastal sediment.</title>
        <authorList>
            <person name="Li F."/>
        </authorList>
    </citation>
    <scope>NUCLEOTIDE SEQUENCE [LARGE SCALE GENOMIC DNA]</scope>
    <source>
        <strain evidence="5 6">KCTC 23502</strain>
    </source>
</reference>
<feature type="domain" description="Type I restriction modification DNA specificity" evidence="4">
    <location>
        <begin position="25"/>
        <end position="196"/>
    </location>
</feature>
<dbReference type="Gene3D" id="3.90.220.20">
    <property type="entry name" value="DNA methylase specificity domains"/>
    <property type="match status" value="2"/>
</dbReference>
<dbReference type="CDD" id="cd16961">
    <property type="entry name" value="RMtype1_S_TRD-CR_like"/>
    <property type="match status" value="1"/>
</dbReference>
<evidence type="ECO:0000256" key="1">
    <source>
        <dbReference type="ARBA" id="ARBA00010923"/>
    </source>
</evidence>
<evidence type="ECO:0000256" key="3">
    <source>
        <dbReference type="ARBA" id="ARBA00023125"/>
    </source>
</evidence>
<dbReference type="GO" id="GO:0004519">
    <property type="term" value="F:endonuclease activity"/>
    <property type="evidence" value="ECO:0007669"/>
    <property type="project" value="UniProtKB-KW"/>
</dbReference>
<evidence type="ECO:0000313" key="6">
    <source>
        <dbReference type="Proteomes" id="UP001285855"/>
    </source>
</evidence>
<dbReference type="EMBL" id="JAXDAE010000014">
    <property type="protein sequence ID" value="MDY2588204.1"/>
    <property type="molecule type" value="Genomic_DNA"/>
</dbReference>
<keyword evidence="2" id="KW-0680">Restriction system</keyword>
<dbReference type="RefSeq" id="WP_320556552.1">
    <property type="nucleotide sequence ID" value="NZ_JAXDAE010000014.1"/>
</dbReference>
<dbReference type="Pfam" id="PF01420">
    <property type="entry name" value="Methylase_S"/>
    <property type="match status" value="2"/>
</dbReference>
<name>A0ABU5EP18_9FLAO</name>
<keyword evidence="3" id="KW-0238">DNA-binding</keyword>
<gene>
    <name evidence="5" type="ORF">SNF14_12710</name>
</gene>
<dbReference type="PANTHER" id="PTHR30408">
    <property type="entry name" value="TYPE-1 RESTRICTION ENZYME ECOKI SPECIFICITY PROTEIN"/>
    <property type="match status" value="1"/>
</dbReference>
<keyword evidence="6" id="KW-1185">Reference proteome</keyword>
<dbReference type="SUPFAM" id="SSF116734">
    <property type="entry name" value="DNA methylase specificity domain"/>
    <property type="match status" value="2"/>
</dbReference>
<dbReference type="InterPro" id="IPR044946">
    <property type="entry name" value="Restrct_endonuc_typeI_TRD_sf"/>
</dbReference>
<dbReference type="InterPro" id="IPR000055">
    <property type="entry name" value="Restrct_endonuc_typeI_TRD"/>
</dbReference>
<organism evidence="5 6">
    <name type="scientific">Winogradskyella aquimaris</name>
    <dbReference type="NCBI Taxonomy" id="864074"/>
    <lineage>
        <taxon>Bacteria</taxon>
        <taxon>Pseudomonadati</taxon>
        <taxon>Bacteroidota</taxon>
        <taxon>Flavobacteriia</taxon>
        <taxon>Flavobacteriales</taxon>
        <taxon>Flavobacteriaceae</taxon>
        <taxon>Winogradskyella</taxon>
    </lineage>
</organism>
<dbReference type="Gene3D" id="1.10.287.1120">
    <property type="entry name" value="Bipartite methylase S protein"/>
    <property type="match status" value="1"/>
</dbReference>
<evidence type="ECO:0000313" key="5">
    <source>
        <dbReference type="EMBL" id="MDY2588204.1"/>
    </source>
</evidence>
<evidence type="ECO:0000259" key="4">
    <source>
        <dbReference type="Pfam" id="PF01420"/>
    </source>
</evidence>
<protein>
    <submittedName>
        <fullName evidence="5">Restriction endonuclease subunit S</fullName>
    </submittedName>
</protein>